<feature type="compositionally biased region" description="Polar residues" evidence="5">
    <location>
        <begin position="439"/>
        <end position="464"/>
    </location>
</feature>
<evidence type="ECO:0000256" key="3">
    <source>
        <dbReference type="ARBA" id="ARBA00022989"/>
    </source>
</evidence>
<evidence type="ECO:0000256" key="4">
    <source>
        <dbReference type="ARBA" id="ARBA00023136"/>
    </source>
</evidence>
<dbReference type="GO" id="GO:0050954">
    <property type="term" value="P:sensory perception of mechanical stimulus"/>
    <property type="evidence" value="ECO:0007669"/>
    <property type="project" value="TreeGrafter"/>
</dbReference>
<proteinExistence type="predicted"/>
<dbReference type="Pfam" id="PF15795">
    <property type="entry name" value="Spec3"/>
    <property type="match status" value="1"/>
</dbReference>
<feature type="compositionally biased region" description="Basic residues" evidence="5">
    <location>
        <begin position="1016"/>
        <end position="1027"/>
    </location>
</feature>
<dbReference type="GO" id="GO:0042330">
    <property type="term" value="P:taxis"/>
    <property type="evidence" value="ECO:0007669"/>
    <property type="project" value="TreeGrafter"/>
</dbReference>
<feature type="compositionally biased region" description="Basic and acidic residues" evidence="5">
    <location>
        <begin position="1197"/>
        <end position="1211"/>
    </location>
</feature>
<comment type="subcellular location">
    <subcellularLocation>
        <location evidence="1">Membrane</location>
        <topology evidence="1">Multi-pass membrane protein</topology>
    </subcellularLocation>
</comment>
<feature type="compositionally biased region" description="Low complexity" evidence="5">
    <location>
        <begin position="660"/>
        <end position="673"/>
    </location>
</feature>
<dbReference type="PANTHER" id="PTHR21676">
    <property type="entry name" value="PROTEIN STUM"/>
    <property type="match status" value="1"/>
</dbReference>
<feature type="compositionally biased region" description="Low complexity" evidence="5">
    <location>
        <begin position="801"/>
        <end position="821"/>
    </location>
</feature>
<evidence type="ECO:0000313" key="7">
    <source>
        <dbReference type="EnsemblMetazoa" id="GMOY010655-PA"/>
    </source>
</evidence>
<feature type="compositionally biased region" description="Low complexity" evidence="5">
    <location>
        <begin position="857"/>
        <end position="882"/>
    </location>
</feature>
<feature type="compositionally biased region" description="Polar residues" evidence="5">
    <location>
        <begin position="727"/>
        <end position="738"/>
    </location>
</feature>
<protein>
    <recommendedName>
        <fullName evidence="9">Protein stum</fullName>
    </recommendedName>
</protein>
<dbReference type="InterPro" id="IPR026673">
    <property type="entry name" value="SPEC3/Stum"/>
</dbReference>
<feature type="region of interest" description="Disordered" evidence="5">
    <location>
        <begin position="1"/>
        <end position="22"/>
    </location>
</feature>
<accession>A0A1B0GBH3</accession>
<evidence type="ECO:0000256" key="5">
    <source>
        <dbReference type="SAM" id="MobiDB-lite"/>
    </source>
</evidence>
<feature type="region of interest" description="Disordered" evidence="5">
    <location>
        <begin position="365"/>
        <end position="389"/>
    </location>
</feature>
<feature type="transmembrane region" description="Helical" evidence="6">
    <location>
        <begin position="1727"/>
        <end position="1757"/>
    </location>
</feature>
<reference evidence="7" key="1">
    <citation type="submission" date="2020-05" db="UniProtKB">
        <authorList>
            <consortium name="EnsemblMetazoa"/>
        </authorList>
    </citation>
    <scope>IDENTIFICATION</scope>
    <source>
        <strain evidence="7">Yale</strain>
    </source>
</reference>
<feature type="compositionally biased region" description="Polar residues" evidence="5">
    <location>
        <begin position="842"/>
        <end position="854"/>
    </location>
</feature>
<keyword evidence="3 6" id="KW-1133">Transmembrane helix</keyword>
<feature type="compositionally biased region" description="Polar residues" evidence="5">
    <location>
        <begin position="696"/>
        <end position="708"/>
    </location>
</feature>
<feature type="compositionally biased region" description="Low complexity" evidence="5">
    <location>
        <begin position="897"/>
        <end position="911"/>
    </location>
</feature>
<feature type="region of interest" description="Disordered" evidence="5">
    <location>
        <begin position="1182"/>
        <end position="1211"/>
    </location>
</feature>
<feature type="region of interest" description="Disordered" evidence="5">
    <location>
        <begin position="147"/>
        <end position="187"/>
    </location>
</feature>
<keyword evidence="8" id="KW-1185">Reference proteome</keyword>
<dbReference type="VEuPathDB" id="VectorBase:GMOY010655"/>
<feature type="compositionally biased region" description="Basic residues" evidence="5">
    <location>
        <begin position="921"/>
        <end position="935"/>
    </location>
</feature>
<evidence type="ECO:0000256" key="2">
    <source>
        <dbReference type="ARBA" id="ARBA00022692"/>
    </source>
</evidence>
<feature type="compositionally biased region" description="Basic and acidic residues" evidence="5">
    <location>
        <begin position="1438"/>
        <end position="1447"/>
    </location>
</feature>
<feature type="region of interest" description="Disordered" evidence="5">
    <location>
        <begin position="592"/>
        <end position="612"/>
    </location>
</feature>
<feature type="compositionally biased region" description="Polar residues" evidence="5">
    <location>
        <begin position="680"/>
        <end position="689"/>
    </location>
</feature>
<dbReference type="EnsemblMetazoa" id="GMOY010655-RA">
    <property type="protein sequence ID" value="GMOY010655-PA"/>
    <property type="gene ID" value="GMOY010655"/>
</dbReference>
<evidence type="ECO:0000256" key="6">
    <source>
        <dbReference type="SAM" id="Phobius"/>
    </source>
</evidence>
<dbReference type="Proteomes" id="UP000092444">
    <property type="component" value="Unassembled WGS sequence"/>
</dbReference>
<dbReference type="PhylomeDB" id="A0A1B0GBH3"/>
<dbReference type="EMBL" id="CCAG010014016">
    <property type="status" value="NOT_ANNOTATED_CDS"/>
    <property type="molecule type" value="Genomic_DNA"/>
</dbReference>
<dbReference type="GO" id="GO:0019230">
    <property type="term" value="P:proprioception"/>
    <property type="evidence" value="ECO:0007669"/>
    <property type="project" value="TreeGrafter"/>
</dbReference>
<feature type="transmembrane region" description="Helical" evidence="6">
    <location>
        <begin position="1769"/>
        <end position="1795"/>
    </location>
</feature>
<keyword evidence="4 6" id="KW-0472">Membrane</keyword>
<sequence length="1854" mass="202137">MKPSSSSSLSTPTSVTASTSQRRLICCSNSERETPAIIPLDYNYHIMAPSSHQFTYNARSAGLHPPHEPEVDVDIDIDHPYSSLFGDPIPPPPPDDYFGAALQTPPFLRCTSLDFSSEEDHLLNQPVMKDHPPSRLFSQVPYTSPLDRKFSSSLQQTGIPRLKPPEIHILPNTSSGGGSSSEKQQSPNLTLSTFYDKILKPSSFDVNENMKASKGHTEGSRRVSNISADFQAHVGGLSSCQKPSKIPMPRQFSQDSFSSGEWFRSSTLDYPEFCKMPKLRPSSKNVMSIKCDEMPTDSPVAAMINDSNGSSSEREERIMQGTQVLETPSAYLDDLQIKDKTRSLSSSLNEAIVLSPREYIKQRRKSVIPPEETERSIVSSPVRESASSLLPKPLDIPETIDETQSFKHENSPVILKDSITTGGDFRIEQGRFHKKPSFTILSEKSPQSSRAQSPQLQKGRIESTSLNKRYLQQKSLSSHTIKFPQLTLIDDSSRPSVQFNMTGKYNASKLPTQKGILQYRESLTTSSQDTLPPQLLKRRNSSLPSIVDETKLDREEMKSCETLPLITDPYRSSIPRISRSDLYLRPETAVIPPGALPRPLKHNPNPTRKQKGLLKVFNNQESISKIPLRSNWESVDDMWIERRQKPTLAPLPSKARRRSSSTSPSRRSSTVTTSDRRSSNLSTVTTSDFSFRRPSLVNNNKTMQSSQLQRRKSVFQIPSPAFKRKSSLTGAASKSTAKGRTARVAKPTTLSPILGTPNKDSGSISPSRARAPRADSIDAGSDSTSRKDSLSKIPVRNQVTSRSNSRMSSQASSRVVSRSSSPLKDISIPLSLSGRLSRASERTLSQTGSKTVSRVGSRATSRANSRTPSRSTSRASTRPLSLPDSRPLSRMEQAKEIANSRSNSRLSLASIKRGGSVSPNVRRKAPVQMVRKRRISVSLSPKLGRQLAARRTSISPTTKRTKAYKRGRSKSRSREERKTSQSRIPISKKLSRSKSPPKTKAALDTGLRRISSLRLNSRKSSKPHAVNKKTPNSQRKLTSDVKRVTSVEGKKKILNLSKKESTNLKKSSTSGNRLEKEKFSSRKKVQLKNGGRKLTNATTPIVKEASATAKQAVLAETKGKTESSSALAGTTIIAASDGEKVKSRGAASTVGLTAAAIASLKRQPSAASLIRVSSRLSMLNKKRSDGIPSKQVVTDSHGTETVDHNPSTEDGRAISPLKQLLDQQNLAGLEGTATIPAAILEKSQKTLESVQKTVTTATDEIHKTINENLTNLKSLEQDMGITSDGMISPTSSVTTVVENKPVQAGIGGMSVSRQGTAEKLDAEGMLSLPSQASPTPPSQPIEAAVSILNGDTKEATHSALSNGSLVDQGAAAARTALAANDRVSEGAISLTYGVESESENFQTYQGLVEAKGDSVTSTVEVGQMGIEEKSFSTGPKNFENDVKRRSPDGQGGSQAGSGASQEYLENKSASDPIVDDIESQKGCCRCCSRICMPCRRSHCSRCCRRDQKASSTSTADEGDQQPVLSATSSATTTNLEVINEKSIDTTKKTSCWQKLNCCRSCQKKTPDMFDSSQRPAPTMVPPNQSKCGLCLSKIFCCRSVNKIDPTTGDETVVKKCCFCIPCRKKRETSNLRGSSLGGVAWQDPEIGAPSTQPAGLDAQEGLEQKEGCCKRFCNFLLCCRKSKVAAGEGRRASIKQPPVEDTRNRLHVDLVEYNSKMKGAIPILPLYLAWFCAICNVLIPGLGTLLSGFFCICVGIPRFSQFDSAKARVGSLIINIIVATAQLFCVLFCFVGWGWSIWWASIMLKVAKKLYKIRKVERMEMEEEKRQAEAAAAAAATAAATKAANPAETEADNS</sequence>
<feature type="region of interest" description="Disordered" evidence="5">
    <location>
        <begin position="643"/>
        <end position="1045"/>
    </location>
</feature>
<dbReference type="PANTHER" id="PTHR21676:SF6">
    <property type="entry name" value="PROTEIN STUM"/>
    <property type="match status" value="1"/>
</dbReference>
<dbReference type="GO" id="GO:0016020">
    <property type="term" value="C:membrane"/>
    <property type="evidence" value="ECO:0007669"/>
    <property type="project" value="UniProtKB-SubCell"/>
</dbReference>
<feature type="compositionally biased region" description="Basic residues" evidence="5">
    <location>
        <begin position="959"/>
        <end position="971"/>
    </location>
</feature>
<dbReference type="GO" id="GO:0071683">
    <property type="term" value="C:sensory dendrite"/>
    <property type="evidence" value="ECO:0007669"/>
    <property type="project" value="TreeGrafter"/>
</dbReference>
<evidence type="ECO:0008006" key="9">
    <source>
        <dbReference type="Google" id="ProtNLM"/>
    </source>
</evidence>
<keyword evidence="2 6" id="KW-0812">Transmembrane</keyword>
<feature type="compositionally biased region" description="Low complexity" evidence="5">
    <location>
        <begin position="1"/>
        <end position="20"/>
    </location>
</feature>
<feature type="region of interest" description="Disordered" evidence="5">
    <location>
        <begin position="438"/>
        <end position="464"/>
    </location>
</feature>
<name>A0A1B0GBH3_GLOMM</name>
<feature type="region of interest" description="Disordered" evidence="5">
    <location>
        <begin position="1059"/>
        <end position="1079"/>
    </location>
</feature>
<evidence type="ECO:0000313" key="8">
    <source>
        <dbReference type="Proteomes" id="UP000092444"/>
    </source>
</evidence>
<evidence type="ECO:0000256" key="1">
    <source>
        <dbReference type="ARBA" id="ARBA00004141"/>
    </source>
</evidence>
<feature type="region of interest" description="Disordered" evidence="5">
    <location>
        <begin position="1426"/>
        <end position="1468"/>
    </location>
</feature>
<organism evidence="7 8">
    <name type="scientific">Glossina morsitans morsitans</name>
    <name type="common">Savannah tsetse fly</name>
    <dbReference type="NCBI Taxonomy" id="37546"/>
    <lineage>
        <taxon>Eukaryota</taxon>
        <taxon>Metazoa</taxon>
        <taxon>Ecdysozoa</taxon>
        <taxon>Arthropoda</taxon>
        <taxon>Hexapoda</taxon>
        <taxon>Insecta</taxon>
        <taxon>Pterygota</taxon>
        <taxon>Neoptera</taxon>
        <taxon>Endopterygota</taxon>
        <taxon>Diptera</taxon>
        <taxon>Brachycera</taxon>
        <taxon>Muscomorpha</taxon>
        <taxon>Hippoboscoidea</taxon>
        <taxon>Glossinidae</taxon>
        <taxon>Glossina</taxon>
    </lineage>
</organism>